<sequence>MRHPFRIADNVRTGTPLMLIKLSYKGYTGYGEASMPPRYGEDLNTAQLFLEKVDLNTFDCFPDLSPLLSYIDGIAPGNAAIKAALDIALHDLLGKFLKQPVHQLYHLPAASLVTAQTITIEAPEIMAQRVKEATAFRYLKVKLGTSHDRTLIEAIRRETDKPLYIDANQGWKDPEIAIRLIEWLSEQNCVFIEQPLPKNDYEGMYWLKERSPLPLIGDEGIQRFADLETASSYYHGINVKLMKSTGIKEAFEMLMEAKRLGLQTMIGCMSETSCAISAAAQLGSLADYIDLDGNLGVTNDPFTGFICKGDVIPVDETPGIGLKHVDWNRIVPFEAL</sequence>
<evidence type="ECO:0000313" key="8">
    <source>
        <dbReference type="Proteomes" id="UP001501411"/>
    </source>
</evidence>
<keyword evidence="4 5" id="KW-0413">Isomerase</keyword>
<dbReference type="InterPro" id="IPR036849">
    <property type="entry name" value="Enolase-like_C_sf"/>
</dbReference>
<accession>A0ABP9AEU0</accession>
<dbReference type="Gene3D" id="3.20.20.120">
    <property type="entry name" value="Enolase-like C-terminal domain"/>
    <property type="match status" value="1"/>
</dbReference>
<dbReference type="InterPro" id="IPR029065">
    <property type="entry name" value="Enolase_C-like"/>
</dbReference>
<keyword evidence="3 5" id="KW-0460">Magnesium</keyword>
<dbReference type="Pfam" id="PF13378">
    <property type="entry name" value="MR_MLE_C"/>
    <property type="match status" value="1"/>
</dbReference>
<dbReference type="SUPFAM" id="SSF51604">
    <property type="entry name" value="Enolase C-terminal domain-like"/>
    <property type="match status" value="1"/>
</dbReference>
<evidence type="ECO:0000256" key="2">
    <source>
        <dbReference type="ARBA" id="ARBA00022723"/>
    </source>
</evidence>
<dbReference type="PANTHER" id="PTHR48080:SF3">
    <property type="entry name" value="ENOLASE SUPERFAMILY MEMBER DDB_G0284701"/>
    <property type="match status" value="1"/>
</dbReference>
<evidence type="ECO:0000256" key="4">
    <source>
        <dbReference type="ARBA" id="ARBA00023235"/>
    </source>
</evidence>
<dbReference type="SFLD" id="SFLDS00001">
    <property type="entry name" value="Enolase"/>
    <property type="match status" value="1"/>
</dbReference>
<dbReference type="EMBL" id="BAABIQ010000002">
    <property type="protein sequence ID" value="GAA4779068.1"/>
    <property type="molecule type" value="Genomic_DNA"/>
</dbReference>
<feature type="domain" description="Mandelate racemase/muconate lactonizing enzyme C-terminal" evidence="6">
    <location>
        <begin position="123"/>
        <end position="214"/>
    </location>
</feature>
<keyword evidence="2 5" id="KW-0479">Metal-binding</keyword>
<name>A0ABP9AEU0_9SPHI</name>
<dbReference type="CDD" id="cd03319">
    <property type="entry name" value="L-Ala-DL-Glu_epimerase"/>
    <property type="match status" value="1"/>
</dbReference>
<dbReference type="InterPro" id="IPR034593">
    <property type="entry name" value="DgoD-like"/>
</dbReference>
<reference evidence="8" key="1">
    <citation type="journal article" date="2019" name="Int. J. Syst. Evol. Microbiol.">
        <title>The Global Catalogue of Microorganisms (GCM) 10K type strain sequencing project: providing services to taxonomists for standard genome sequencing and annotation.</title>
        <authorList>
            <consortium name="The Broad Institute Genomics Platform"/>
            <consortium name="The Broad Institute Genome Sequencing Center for Infectious Disease"/>
            <person name="Wu L."/>
            <person name="Ma J."/>
        </authorList>
    </citation>
    <scope>NUCLEOTIDE SEQUENCE [LARGE SCALE GENOMIC DNA]</scope>
    <source>
        <strain evidence="8">JCM 18200</strain>
    </source>
</reference>
<dbReference type="PANTHER" id="PTHR48080">
    <property type="entry name" value="D-GALACTONATE DEHYDRATASE-RELATED"/>
    <property type="match status" value="1"/>
</dbReference>
<protein>
    <recommendedName>
        <fullName evidence="5">Dipeptide epimerase</fullName>
        <ecNumber evidence="5">5.1.1.-</ecNumber>
    </recommendedName>
</protein>
<dbReference type="SMART" id="SM00922">
    <property type="entry name" value="MR_MLE"/>
    <property type="match status" value="1"/>
</dbReference>
<comment type="cofactor">
    <cofactor evidence="5">
        <name>Mg(2+)</name>
        <dbReference type="ChEBI" id="CHEBI:18420"/>
    </cofactor>
    <text evidence="5">Binds 1 Mg(2+) ion per subunit.</text>
</comment>
<organism evidence="7 8">
    <name type="scientific">Olivibacter ginsenosidimutans</name>
    <dbReference type="NCBI Taxonomy" id="1176537"/>
    <lineage>
        <taxon>Bacteria</taxon>
        <taxon>Pseudomonadati</taxon>
        <taxon>Bacteroidota</taxon>
        <taxon>Sphingobacteriia</taxon>
        <taxon>Sphingobacteriales</taxon>
        <taxon>Sphingobacteriaceae</taxon>
        <taxon>Olivibacter</taxon>
    </lineage>
</organism>
<dbReference type="SFLD" id="SFLDG00180">
    <property type="entry name" value="muconate_cycloisomerase"/>
    <property type="match status" value="1"/>
</dbReference>
<evidence type="ECO:0000256" key="3">
    <source>
        <dbReference type="ARBA" id="ARBA00022842"/>
    </source>
</evidence>
<dbReference type="InterPro" id="IPR013341">
    <property type="entry name" value="Mandelate_racemase_N_dom"/>
</dbReference>
<evidence type="ECO:0000259" key="6">
    <source>
        <dbReference type="SMART" id="SM00922"/>
    </source>
</evidence>
<dbReference type="Gene3D" id="3.30.390.10">
    <property type="entry name" value="Enolase-like, N-terminal domain"/>
    <property type="match status" value="1"/>
</dbReference>
<gene>
    <name evidence="7" type="ORF">GCM10023231_02160</name>
</gene>
<dbReference type="InterPro" id="IPR013342">
    <property type="entry name" value="Mandelate_racemase_C"/>
</dbReference>
<dbReference type="EC" id="5.1.1.-" evidence="5"/>
<evidence type="ECO:0000256" key="5">
    <source>
        <dbReference type="RuleBase" id="RU366006"/>
    </source>
</evidence>
<proteinExistence type="inferred from homology"/>
<dbReference type="InterPro" id="IPR029017">
    <property type="entry name" value="Enolase-like_N"/>
</dbReference>
<comment type="caution">
    <text evidence="7">The sequence shown here is derived from an EMBL/GenBank/DDBJ whole genome shotgun (WGS) entry which is preliminary data.</text>
</comment>
<dbReference type="Pfam" id="PF02746">
    <property type="entry name" value="MR_MLE_N"/>
    <property type="match status" value="1"/>
</dbReference>
<evidence type="ECO:0000256" key="1">
    <source>
        <dbReference type="ARBA" id="ARBA00008031"/>
    </source>
</evidence>
<dbReference type="SUPFAM" id="SSF54826">
    <property type="entry name" value="Enolase N-terminal domain-like"/>
    <property type="match status" value="1"/>
</dbReference>
<dbReference type="Proteomes" id="UP001501411">
    <property type="component" value="Unassembled WGS sequence"/>
</dbReference>
<keyword evidence="8" id="KW-1185">Reference proteome</keyword>
<comment type="similarity">
    <text evidence="1 5">Belongs to the mandelate racemase/muconate lactonizing enzyme family.</text>
</comment>
<dbReference type="InterPro" id="IPR034603">
    <property type="entry name" value="Dipeptide_epimerase"/>
</dbReference>
<evidence type="ECO:0000313" key="7">
    <source>
        <dbReference type="EMBL" id="GAA4779068.1"/>
    </source>
</evidence>